<dbReference type="AlphaFoldDB" id="A0A173RQA4"/>
<dbReference type="RefSeq" id="WP_055237241.1">
    <property type="nucleotide sequence ID" value="NZ_CYXM01000002.1"/>
</dbReference>
<proteinExistence type="predicted"/>
<evidence type="ECO:0000313" key="2">
    <source>
        <dbReference type="Proteomes" id="UP000095673"/>
    </source>
</evidence>
<gene>
    <name evidence="1" type="ORF">ERS852580_00591</name>
</gene>
<dbReference type="EMBL" id="CYXM01000002">
    <property type="protein sequence ID" value="CUM79855.1"/>
    <property type="molecule type" value="Genomic_DNA"/>
</dbReference>
<organism evidence="1 2">
    <name type="scientific">Agathobacter rectalis</name>
    <dbReference type="NCBI Taxonomy" id="39491"/>
    <lineage>
        <taxon>Bacteria</taxon>
        <taxon>Bacillati</taxon>
        <taxon>Bacillota</taxon>
        <taxon>Clostridia</taxon>
        <taxon>Lachnospirales</taxon>
        <taxon>Lachnospiraceae</taxon>
        <taxon>Agathobacter</taxon>
    </lineage>
</organism>
<accession>A0A173RQA4</accession>
<dbReference type="Proteomes" id="UP000095673">
    <property type="component" value="Unassembled WGS sequence"/>
</dbReference>
<name>A0A173RQA4_9FIRM</name>
<evidence type="ECO:0008006" key="3">
    <source>
        <dbReference type="Google" id="ProtNLM"/>
    </source>
</evidence>
<evidence type="ECO:0000313" key="1">
    <source>
        <dbReference type="EMBL" id="CUM79855.1"/>
    </source>
</evidence>
<sequence>MDINNYDYLLRNVLVSGLQVKAYEDKYERTDYMYCIENGLVYDEEQHQRLGYKLDAYKDIYIKDLENYVNCICENKDIDLDDLKLYYKEKLEND</sequence>
<protein>
    <recommendedName>
        <fullName evidence="3">Large polyvalent protein-associated domain-containing protein</fullName>
    </recommendedName>
</protein>
<reference evidence="1 2" key="1">
    <citation type="submission" date="2015-09" db="EMBL/GenBank/DDBJ databases">
        <authorList>
            <consortium name="Pathogen Informatics"/>
        </authorList>
    </citation>
    <scope>NUCLEOTIDE SEQUENCE [LARGE SCALE GENOMIC DNA]</scope>
    <source>
        <strain evidence="1 2">2789STDY5834968</strain>
    </source>
</reference>